<dbReference type="EMBL" id="JANPWB010000010">
    <property type="protein sequence ID" value="KAJ1135531.1"/>
    <property type="molecule type" value="Genomic_DNA"/>
</dbReference>
<feature type="compositionally biased region" description="Basic and acidic residues" evidence="1">
    <location>
        <begin position="155"/>
        <end position="171"/>
    </location>
</feature>
<dbReference type="AlphaFoldDB" id="A0AAV7Q4L6"/>
<keyword evidence="2" id="KW-0732">Signal</keyword>
<protein>
    <recommendedName>
        <fullName evidence="5">Secreted protein</fullName>
    </recommendedName>
</protein>
<proteinExistence type="predicted"/>
<feature type="region of interest" description="Disordered" evidence="1">
    <location>
        <begin position="144"/>
        <end position="181"/>
    </location>
</feature>
<keyword evidence="4" id="KW-1185">Reference proteome</keyword>
<comment type="caution">
    <text evidence="3">The sequence shown here is derived from an EMBL/GenBank/DDBJ whole genome shotgun (WGS) entry which is preliminary data.</text>
</comment>
<feature type="chain" id="PRO_5043653151" description="Secreted protein" evidence="2">
    <location>
        <begin position="21"/>
        <end position="181"/>
    </location>
</feature>
<evidence type="ECO:0000256" key="2">
    <source>
        <dbReference type="SAM" id="SignalP"/>
    </source>
</evidence>
<feature type="signal peptide" evidence="2">
    <location>
        <begin position="1"/>
        <end position="20"/>
    </location>
</feature>
<organism evidence="3 4">
    <name type="scientific">Pleurodeles waltl</name>
    <name type="common">Iberian ribbed newt</name>
    <dbReference type="NCBI Taxonomy" id="8319"/>
    <lineage>
        <taxon>Eukaryota</taxon>
        <taxon>Metazoa</taxon>
        <taxon>Chordata</taxon>
        <taxon>Craniata</taxon>
        <taxon>Vertebrata</taxon>
        <taxon>Euteleostomi</taxon>
        <taxon>Amphibia</taxon>
        <taxon>Batrachia</taxon>
        <taxon>Caudata</taxon>
        <taxon>Salamandroidea</taxon>
        <taxon>Salamandridae</taxon>
        <taxon>Pleurodelinae</taxon>
        <taxon>Pleurodeles</taxon>
    </lineage>
</organism>
<feature type="region of interest" description="Disordered" evidence="1">
    <location>
        <begin position="74"/>
        <end position="93"/>
    </location>
</feature>
<evidence type="ECO:0000313" key="4">
    <source>
        <dbReference type="Proteomes" id="UP001066276"/>
    </source>
</evidence>
<gene>
    <name evidence="3" type="ORF">NDU88_001970</name>
</gene>
<evidence type="ECO:0008006" key="5">
    <source>
        <dbReference type="Google" id="ProtNLM"/>
    </source>
</evidence>
<accession>A0AAV7Q4L6</accession>
<sequence>MLIRVVLIVNSSLLISVGHAVRWRVPSFRKRSPRSPPTGVTVAFIKANRFPRFTPACASQYNCSRVADFPATFSAGSQSERRPRGPSENEATEVGNLGIRIPGKIPIEGRRAQRTEEGKATGAANPDIWVPERLESEEGLLRCTGRKRKGHRKESRKECGQRRQRGRRENHLPIPWGRRTI</sequence>
<evidence type="ECO:0000256" key="1">
    <source>
        <dbReference type="SAM" id="MobiDB-lite"/>
    </source>
</evidence>
<reference evidence="3" key="1">
    <citation type="journal article" date="2022" name="bioRxiv">
        <title>Sequencing and chromosome-scale assembly of the giantPleurodeles waltlgenome.</title>
        <authorList>
            <person name="Brown T."/>
            <person name="Elewa A."/>
            <person name="Iarovenko S."/>
            <person name="Subramanian E."/>
            <person name="Araus A.J."/>
            <person name="Petzold A."/>
            <person name="Susuki M."/>
            <person name="Suzuki K.-i.T."/>
            <person name="Hayashi T."/>
            <person name="Toyoda A."/>
            <person name="Oliveira C."/>
            <person name="Osipova E."/>
            <person name="Leigh N.D."/>
            <person name="Simon A."/>
            <person name="Yun M.H."/>
        </authorList>
    </citation>
    <scope>NUCLEOTIDE SEQUENCE</scope>
    <source>
        <strain evidence="3">20211129_DDA</strain>
        <tissue evidence="3">Liver</tissue>
    </source>
</reference>
<name>A0AAV7Q4L6_PLEWA</name>
<evidence type="ECO:0000313" key="3">
    <source>
        <dbReference type="EMBL" id="KAJ1135531.1"/>
    </source>
</evidence>
<dbReference type="Proteomes" id="UP001066276">
    <property type="component" value="Chromosome 6"/>
</dbReference>
<feature type="compositionally biased region" description="Basic residues" evidence="1">
    <location>
        <begin position="144"/>
        <end position="154"/>
    </location>
</feature>